<reference evidence="3" key="2">
    <citation type="submission" date="2025-08" db="UniProtKB">
        <authorList>
            <consortium name="RefSeq"/>
        </authorList>
    </citation>
    <scope>IDENTIFICATION</scope>
    <source>
        <tissue evidence="3">Leaf</tissue>
    </source>
</reference>
<dbReference type="PROSITE" id="PS50181">
    <property type="entry name" value="FBOX"/>
    <property type="match status" value="1"/>
</dbReference>
<dbReference type="SMART" id="SM00256">
    <property type="entry name" value="FBOX"/>
    <property type="match status" value="1"/>
</dbReference>
<dbReference type="Pfam" id="PF07734">
    <property type="entry name" value="FBA_1"/>
    <property type="match status" value="1"/>
</dbReference>
<proteinExistence type="predicted"/>
<dbReference type="Proteomes" id="UP000694864">
    <property type="component" value="Chromosome 16"/>
</dbReference>
<dbReference type="GeneID" id="104752881"/>
<dbReference type="PANTHER" id="PTHR31672">
    <property type="entry name" value="BNACNNG10540D PROTEIN"/>
    <property type="match status" value="1"/>
</dbReference>
<feature type="domain" description="F-box" evidence="1">
    <location>
        <begin position="6"/>
        <end position="52"/>
    </location>
</feature>
<keyword evidence="2" id="KW-1185">Reference proteome</keyword>
<dbReference type="RefSeq" id="XP_010473442.1">
    <property type="nucleotide sequence ID" value="XM_010475140.1"/>
</dbReference>
<dbReference type="InterPro" id="IPR036047">
    <property type="entry name" value="F-box-like_dom_sf"/>
</dbReference>
<name>A0ABM0WMY9_CAMSA</name>
<organism evidence="2 3">
    <name type="scientific">Camelina sativa</name>
    <name type="common">False flax</name>
    <name type="synonym">Myagrum sativum</name>
    <dbReference type="NCBI Taxonomy" id="90675"/>
    <lineage>
        <taxon>Eukaryota</taxon>
        <taxon>Viridiplantae</taxon>
        <taxon>Streptophyta</taxon>
        <taxon>Embryophyta</taxon>
        <taxon>Tracheophyta</taxon>
        <taxon>Spermatophyta</taxon>
        <taxon>Magnoliopsida</taxon>
        <taxon>eudicotyledons</taxon>
        <taxon>Gunneridae</taxon>
        <taxon>Pentapetalae</taxon>
        <taxon>rosids</taxon>
        <taxon>malvids</taxon>
        <taxon>Brassicales</taxon>
        <taxon>Brassicaceae</taxon>
        <taxon>Camelineae</taxon>
        <taxon>Camelina</taxon>
    </lineage>
</organism>
<accession>A0ABM0WMY9</accession>
<protein>
    <submittedName>
        <fullName evidence="3">F-box/kelch-repeat protein At1g62270</fullName>
    </submittedName>
</protein>
<dbReference type="PANTHER" id="PTHR31672:SF13">
    <property type="entry name" value="F-BOX PROTEIN CPR30-LIKE"/>
    <property type="match status" value="1"/>
</dbReference>
<dbReference type="InterPro" id="IPR006527">
    <property type="entry name" value="F-box-assoc_dom_typ1"/>
</dbReference>
<dbReference type="Pfam" id="PF00646">
    <property type="entry name" value="F-box"/>
    <property type="match status" value="1"/>
</dbReference>
<dbReference type="Gene3D" id="1.20.1280.50">
    <property type="match status" value="1"/>
</dbReference>
<dbReference type="NCBIfam" id="TIGR01640">
    <property type="entry name" value="F_box_assoc_1"/>
    <property type="match status" value="1"/>
</dbReference>
<dbReference type="InterPro" id="IPR001810">
    <property type="entry name" value="F-box_dom"/>
</dbReference>
<reference evidence="2" key="1">
    <citation type="journal article" date="2014" name="Nat. Commun.">
        <title>The emerging biofuel crop Camelina sativa retains a highly undifferentiated hexaploid genome structure.</title>
        <authorList>
            <person name="Kagale S."/>
            <person name="Koh C."/>
            <person name="Nixon J."/>
            <person name="Bollina V."/>
            <person name="Clarke W.E."/>
            <person name="Tuteja R."/>
            <person name="Spillane C."/>
            <person name="Robinson S.J."/>
            <person name="Links M.G."/>
            <person name="Clarke C."/>
            <person name="Higgins E.E."/>
            <person name="Huebert T."/>
            <person name="Sharpe A.G."/>
            <person name="Parkin I.A."/>
        </authorList>
    </citation>
    <scope>NUCLEOTIDE SEQUENCE [LARGE SCALE GENOMIC DNA]</scope>
    <source>
        <strain evidence="2">cv. DH55</strain>
    </source>
</reference>
<evidence type="ECO:0000259" key="1">
    <source>
        <dbReference type="PROSITE" id="PS50181"/>
    </source>
</evidence>
<dbReference type="SUPFAM" id="SSF81383">
    <property type="entry name" value="F-box domain"/>
    <property type="match status" value="1"/>
</dbReference>
<evidence type="ECO:0000313" key="2">
    <source>
        <dbReference type="Proteomes" id="UP000694864"/>
    </source>
</evidence>
<gene>
    <name evidence="3" type="primary">LOC104752881</name>
</gene>
<dbReference type="InterPro" id="IPR050796">
    <property type="entry name" value="SCF_F-box_component"/>
</dbReference>
<evidence type="ECO:0000313" key="3">
    <source>
        <dbReference type="RefSeq" id="XP_010473442.1"/>
    </source>
</evidence>
<dbReference type="InterPro" id="IPR017451">
    <property type="entry name" value="F-box-assoc_interact_dom"/>
</dbReference>
<sequence length="364" mass="42511">MMSLKSSSLSSLPLDLVEEILARVSASSLKRLRTTCKQWNVLLSDQRFTKKHFDKAEKQFRVAMLRRRTVCSMSLNLFGLHDNIDPSMEVKFNLMMAFVFEVFHCSGLLLCKTGDDRLLVWNLCMGQPNWIKTNNDDDGNYRYALGYENNKSCYSYKILKYDLDETFDFEIYEFNSNSWRVLDSVTPDFAMARKANGVSIMGNSYWIASHKEEEDLIDDFLISFGFTTERIGPRVCLPVKGCSYCDTISLSCIREDRLSVFFQDSDTSKMEIWVTNNITQTKVMSWSPFFKIDLNTHRFGTEVSFFIDEENKVIVCCDEDEDEDDDMNVFVYIIGEDQYWRKVDIRKKTNWPRIFSYAPSLLQI</sequence>